<sequence length="177" mass="19685">MVLLLVVAWVVVAALALLTAIGPRRWWSYITRQVRPHVTEPTGDGYGMRTMRNVAVTIVAFVLAFVVTYDWARVSPEELTEAARDVVDRVPDDDLDQARFRVEMEDHLHRDVFVESVDLEDDETGWVVTLTDPEETDVPKESDGLYDGPAVTCFTVTERDGTRSFGAINAGPCSGAE</sequence>
<name>A0ABV5KG83_9ACTN</name>
<feature type="transmembrane region" description="Helical" evidence="1">
    <location>
        <begin position="54"/>
        <end position="72"/>
    </location>
</feature>
<protein>
    <submittedName>
        <fullName evidence="2">Uncharacterized protein</fullName>
    </submittedName>
</protein>
<keyword evidence="3" id="KW-1185">Reference proteome</keyword>
<proteinExistence type="predicted"/>
<keyword evidence="1" id="KW-1133">Transmembrane helix</keyword>
<evidence type="ECO:0000256" key="1">
    <source>
        <dbReference type="SAM" id="Phobius"/>
    </source>
</evidence>
<accession>A0ABV5KG83</accession>
<reference evidence="2 3" key="1">
    <citation type="submission" date="2024-09" db="EMBL/GenBank/DDBJ databases">
        <authorList>
            <person name="Sun Q."/>
            <person name="Mori K."/>
        </authorList>
    </citation>
    <scope>NUCLEOTIDE SEQUENCE [LARGE SCALE GENOMIC DNA]</scope>
    <source>
        <strain evidence="2 3">JCM 9626</strain>
    </source>
</reference>
<gene>
    <name evidence="2" type="ORF">ACFFRI_17185</name>
</gene>
<comment type="caution">
    <text evidence="2">The sequence shown here is derived from an EMBL/GenBank/DDBJ whole genome shotgun (WGS) entry which is preliminary data.</text>
</comment>
<dbReference type="RefSeq" id="WP_140008252.1">
    <property type="nucleotide sequence ID" value="NZ_JBHMDG010000025.1"/>
</dbReference>
<dbReference type="EMBL" id="JBHMDG010000025">
    <property type="protein sequence ID" value="MFB9314795.1"/>
    <property type="molecule type" value="Genomic_DNA"/>
</dbReference>
<organism evidence="2 3">
    <name type="scientific">Nocardioides plantarum</name>
    <dbReference type="NCBI Taxonomy" id="29299"/>
    <lineage>
        <taxon>Bacteria</taxon>
        <taxon>Bacillati</taxon>
        <taxon>Actinomycetota</taxon>
        <taxon>Actinomycetes</taxon>
        <taxon>Propionibacteriales</taxon>
        <taxon>Nocardioidaceae</taxon>
        <taxon>Nocardioides</taxon>
    </lineage>
</organism>
<keyword evidence="1" id="KW-0812">Transmembrane</keyword>
<keyword evidence="1" id="KW-0472">Membrane</keyword>
<dbReference type="Proteomes" id="UP001589750">
    <property type="component" value="Unassembled WGS sequence"/>
</dbReference>
<evidence type="ECO:0000313" key="3">
    <source>
        <dbReference type="Proteomes" id="UP001589750"/>
    </source>
</evidence>
<evidence type="ECO:0000313" key="2">
    <source>
        <dbReference type="EMBL" id="MFB9314795.1"/>
    </source>
</evidence>